<feature type="compositionally biased region" description="Polar residues" evidence="2">
    <location>
        <begin position="125"/>
        <end position="146"/>
    </location>
</feature>
<keyword evidence="3" id="KW-0812">Transmembrane</keyword>
<evidence type="ECO:0000259" key="4">
    <source>
        <dbReference type="PROSITE" id="PS50076"/>
    </source>
</evidence>
<keyword evidence="3" id="KW-0472">Membrane</keyword>
<evidence type="ECO:0000256" key="1">
    <source>
        <dbReference type="ARBA" id="ARBA00023186"/>
    </source>
</evidence>
<evidence type="ECO:0000313" key="6">
    <source>
        <dbReference type="Proteomes" id="UP000006671"/>
    </source>
</evidence>
<keyword evidence="3" id="KW-1133">Transmembrane helix</keyword>
<keyword evidence="6" id="KW-1185">Reference proteome</keyword>
<feature type="region of interest" description="Disordered" evidence="2">
    <location>
        <begin position="125"/>
        <end position="147"/>
    </location>
</feature>
<dbReference type="InterPro" id="IPR036869">
    <property type="entry name" value="J_dom_sf"/>
</dbReference>
<dbReference type="GO" id="GO:0051787">
    <property type="term" value="F:misfolded protein binding"/>
    <property type="evidence" value="ECO:0007669"/>
    <property type="project" value="TreeGrafter"/>
</dbReference>
<dbReference type="GO" id="GO:0051087">
    <property type="term" value="F:protein-folding chaperone binding"/>
    <property type="evidence" value="ECO:0007669"/>
    <property type="project" value="TreeGrafter"/>
</dbReference>
<dbReference type="KEGG" id="ngr:NAEGRDRAFT_66910"/>
<dbReference type="InterPro" id="IPR001623">
    <property type="entry name" value="DnaJ_domain"/>
</dbReference>
<name>D2VD53_NAEGR</name>
<feature type="region of interest" description="Disordered" evidence="2">
    <location>
        <begin position="353"/>
        <end position="376"/>
    </location>
</feature>
<dbReference type="PANTHER" id="PTHR44360">
    <property type="entry name" value="DNAJ HOMOLOG SUBFAMILY B MEMBER 9"/>
    <property type="match status" value="1"/>
</dbReference>
<feature type="domain" description="J" evidence="4">
    <location>
        <begin position="74"/>
        <end position="130"/>
    </location>
</feature>
<dbReference type="InterPro" id="IPR051948">
    <property type="entry name" value="Hsp70_co-chaperone_J-domain"/>
</dbReference>
<feature type="compositionally biased region" description="Polar residues" evidence="2">
    <location>
        <begin position="359"/>
        <end position="376"/>
    </location>
</feature>
<gene>
    <name evidence="5" type="ORF">NAEGRDRAFT_66910</name>
</gene>
<dbReference type="OrthoDB" id="10256793at2759"/>
<dbReference type="CDD" id="cd06257">
    <property type="entry name" value="DnaJ"/>
    <property type="match status" value="1"/>
</dbReference>
<dbReference type="Pfam" id="PF00226">
    <property type="entry name" value="DnaJ"/>
    <property type="match status" value="1"/>
</dbReference>
<dbReference type="PROSITE" id="PS50076">
    <property type="entry name" value="DNAJ_2"/>
    <property type="match status" value="1"/>
</dbReference>
<keyword evidence="1" id="KW-0143">Chaperone</keyword>
<dbReference type="EMBL" id="GG738864">
    <property type="protein sequence ID" value="EFC45270.1"/>
    <property type="molecule type" value="Genomic_DNA"/>
</dbReference>
<dbReference type="SMART" id="SM00271">
    <property type="entry name" value="DnaJ"/>
    <property type="match status" value="1"/>
</dbReference>
<dbReference type="InParanoid" id="D2VD53"/>
<dbReference type="GO" id="GO:0005783">
    <property type="term" value="C:endoplasmic reticulum"/>
    <property type="evidence" value="ECO:0007669"/>
    <property type="project" value="TreeGrafter"/>
</dbReference>
<dbReference type="VEuPathDB" id="AmoebaDB:NAEGRDRAFT_66910"/>
<evidence type="ECO:0000256" key="2">
    <source>
        <dbReference type="SAM" id="MobiDB-lite"/>
    </source>
</evidence>
<dbReference type="Proteomes" id="UP000006671">
    <property type="component" value="Unassembled WGS sequence"/>
</dbReference>
<feature type="transmembrane region" description="Helical" evidence="3">
    <location>
        <begin position="261"/>
        <end position="282"/>
    </location>
</feature>
<dbReference type="GO" id="GO:0036503">
    <property type="term" value="P:ERAD pathway"/>
    <property type="evidence" value="ECO:0007669"/>
    <property type="project" value="TreeGrafter"/>
</dbReference>
<dbReference type="GeneID" id="8849046"/>
<dbReference type="OMA" id="DIKMNGM"/>
<organism evidence="6">
    <name type="scientific">Naegleria gruberi</name>
    <name type="common">Amoeba</name>
    <dbReference type="NCBI Taxonomy" id="5762"/>
    <lineage>
        <taxon>Eukaryota</taxon>
        <taxon>Discoba</taxon>
        <taxon>Heterolobosea</taxon>
        <taxon>Tetramitia</taxon>
        <taxon>Eutetramitia</taxon>
        <taxon>Vahlkampfiidae</taxon>
        <taxon>Naegleria</taxon>
    </lineage>
</organism>
<dbReference type="SUPFAM" id="SSF46565">
    <property type="entry name" value="Chaperone J-domain"/>
    <property type="match status" value="1"/>
</dbReference>
<dbReference type="eggNOG" id="ENOG502SDW0">
    <property type="taxonomic scope" value="Eukaryota"/>
</dbReference>
<evidence type="ECO:0000313" key="5">
    <source>
        <dbReference type="EMBL" id="EFC45270.1"/>
    </source>
</evidence>
<reference evidence="5 6" key="1">
    <citation type="journal article" date="2010" name="Cell">
        <title>The genome of Naegleria gruberi illuminates early eukaryotic versatility.</title>
        <authorList>
            <person name="Fritz-Laylin L.K."/>
            <person name="Prochnik S.E."/>
            <person name="Ginger M.L."/>
            <person name="Dacks J.B."/>
            <person name="Carpenter M.L."/>
            <person name="Field M.C."/>
            <person name="Kuo A."/>
            <person name="Paredez A."/>
            <person name="Chapman J."/>
            <person name="Pham J."/>
            <person name="Shu S."/>
            <person name="Neupane R."/>
            <person name="Cipriano M."/>
            <person name="Mancuso J."/>
            <person name="Tu H."/>
            <person name="Salamov A."/>
            <person name="Lindquist E."/>
            <person name="Shapiro H."/>
            <person name="Lucas S."/>
            <person name="Grigoriev I.V."/>
            <person name="Cande W.Z."/>
            <person name="Fulton C."/>
            <person name="Rokhsar D.S."/>
            <person name="Dawson S.C."/>
        </authorList>
    </citation>
    <scope>NUCLEOTIDE SEQUENCE [LARGE SCALE GENOMIC DNA]</scope>
    <source>
        <strain evidence="5 6">NEG-M</strain>
    </source>
</reference>
<dbReference type="STRING" id="5762.D2VD53"/>
<dbReference type="PANTHER" id="PTHR44360:SF1">
    <property type="entry name" value="DNAJ HOMOLOG SUBFAMILY B MEMBER 9"/>
    <property type="match status" value="1"/>
</dbReference>
<dbReference type="AlphaFoldDB" id="D2VD53"/>
<dbReference type="PRINTS" id="PR00625">
    <property type="entry name" value="JDOMAIN"/>
</dbReference>
<proteinExistence type="predicted"/>
<dbReference type="Gene3D" id="1.10.287.110">
    <property type="entry name" value="DnaJ domain"/>
    <property type="match status" value="1"/>
</dbReference>
<dbReference type="RefSeq" id="XP_002678014.1">
    <property type="nucleotide sequence ID" value="XM_002677968.1"/>
</dbReference>
<evidence type="ECO:0000256" key="3">
    <source>
        <dbReference type="SAM" id="Phobius"/>
    </source>
</evidence>
<sequence length="376" mass="43035">MSRMISRYSRRQTFATFSSNLRLSSSLNNLFLWNINSSNNSNLLKRNNNYLDLLNIGTSRSFHTQSFFQNATKNPYEVLGVQFGASEDVVRKAYIKLSKKFHPDLNKTEDAKDKMAEINAAYSQIKQGNVQNPNNPNSAPFGTGQSDPRGFWGKDPFSSGSRYNPFDVFPFSDDDFLTRIEKYKKGEKTWFADSEHTTFLGIMNKYNSERRQEKEMKQRETIIQTHFKDQHELVKKVLLKSPVIFSFVYDIKMNGMTPTKAIALGMKLMAYVAYVFAIYLVFKGMTSLVRREAQTSKMKEIEENRVRGVQNNRYRVYSRDGTKIGNDGGSGVGQNYVSNEEKTARAYKNLRTKFDDSSKNAAKNSTPTTVSSENSK</sequence>
<protein>
    <submittedName>
        <fullName evidence="5">Predicted protein</fullName>
    </submittedName>
</protein>
<accession>D2VD53</accession>